<evidence type="ECO:0000256" key="2">
    <source>
        <dbReference type="SAM" id="SignalP"/>
    </source>
</evidence>
<sequence>MALNSKLVVVLALLLLLMLPAAVVSSARTAAALTAAVKRVPPSGPSNKGHGAPRRSSSARHLLRLHSHELHVGNGMEVRELRVASADA</sequence>
<accession>A0A427AZD3</accession>
<dbReference type="AlphaFoldDB" id="A0A427AZD3"/>
<dbReference type="EMBL" id="AMZH03000873">
    <property type="protein sequence ID" value="RRT81600.1"/>
    <property type="molecule type" value="Genomic_DNA"/>
</dbReference>
<proteinExistence type="predicted"/>
<reference evidence="3 4" key="1">
    <citation type="journal article" date="2014" name="Agronomy (Basel)">
        <title>A Draft Genome Sequence for Ensete ventricosum, the Drought-Tolerant Tree Against Hunger.</title>
        <authorList>
            <person name="Harrison J."/>
            <person name="Moore K.A."/>
            <person name="Paszkiewicz K."/>
            <person name="Jones T."/>
            <person name="Grant M."/>
            <person name="Ambacheew D."/>
            <person name="Muzemil S."/>
            <person name="Studholme D.J."/>
        </authorList>
    </citation>
    <scope>NUCLEOTIDE SEQUENCE [LARGE SCALE GENOMIC DNA]</scope>
</reference>
<evidence type="ECO:0000313" key="3">
    <source>
        <dbReference type="EMBL" id="RRT81600.1"/>
    </source>
</evidence>
<protein>
    <submittedName>
        <fullName evidence="3">Uncharacterized protein</fullName>
    </submittedName>
</protein>
<feature type="region of interest" description="Disordered" evidence="1">
    <location>
        <begin position="39"/>
        <end position="58"/>
    </location>
</feature>
<dbReference type="Proteomes" id="UP000287651">
    <property type="component" value="Unassembled WGS sequence"/>
</dbReference>
<feature type="chain" id="PRO_5019124365" evidence="2">
    <location>
        <begin position="27"/>
        <end position="88"/>
    </location>
</feature>
<comment type="caution">
    <text evidence="3">The sequence shown here is derived from an EMBL/GenBank/DDBJ whole genome shotgun (WGS) entry which is preliminary data.</text>
</comment>
<gene>
    <name evidence="3" type="ORF">B296_00020582</name>
</gene>
<evidence type="ECO:0000313" key="4">
    <source>
        <dbReference type="Proteomes" id="UP000287651"/>
    </source>
</evidence>
<organism evidence="3 4">
    <name type="scientific">Ensete ventricosum</name>
    <name type="common">Abyssinian banana</name>
    <name type="synonym">Musa ensete</name>
    <dbReference type="NCBI Taxonomy" id="4639"/>
    <lineage>
        <taxon>Eukaryota</taxon>
        <taxon>Viridiplantae</taxon>
        <taxon>Streptophyta</taxon>
        <taxon>Embryophyta</taxon>
        <taxon>Tracheophyta</taxon>
        <taxon>Spermatophyta</taxon>
        <taxon>Magnoliopsida</taxon>
        <taxon>Liliopsida</taxon>
        <taxon>Zingiberales</taxon>
        <taxon>Musaceae</taxon>
        <taxon>Ensete</taxon>
    </lineage>
</organism>
<feature type="signal peptide" evidence="2">
    <location>
        <begin position="1"/>
        <end position="26"/>
    </location>
</feature>
<keyword evidence="2" id="KW-0732">Signal</keyword>
<name>A0A427AZD3_ENSVE</name>
<evidence type="ECO:0000256" key="1">
    <source>
        <dbReference type="SAM" id="MobiDB-lite"/>
    </source>
</evidence>